<dbReference type="NCBIfam" id="TIGR01085">
    <property type="entry name" value="murE"/>
    <property type="match status" value="1"/>
</dbReference>
<keyword evidence="7" id="KW-0460">Magnesium</keyword>
<evidence type="ECO:0000256" key="3">
    <source>
        <dbReference type="ARBA" id="ARBA00022960"/>
    </source>
</evidence>
<dbReference type="GO" id="GO:0008765">
    <property type="term" value="F:UDP-N-acetylmuramoylalanyl-D-glutamate-2,6-diaminopimelate ligase activity"/>
    <property type="evidence" value="ECO:0007669"/>
    <property type="project" value="UniProtKB-UniRule"/>
</dbReference>
<dbReference type="GO" id="GO:0008360">
    <property type="term" value="P:regulation of cell shape"/>
    <property type="evidence" value="ECO:0007669"/>
    <property type="project" value="UniProtKB-KW"/>
</dbReference>
<evidence type="ECO:0000256" key="6">
    <source>
        <dbReference type="ARBA" id="ARBA00023316"/>
    </source>
</evidence>
<feature type="binding site" evidence="7">
    <location>
        <begin position="403"/>
        <end position="406"/>
    </location>
    <ligand>
        <name>meso-2,6-diaminopimelate</name>
        <dbReference type="ChEBI" id="CHEBI:57791"/>
    </ligand>
</feature>
<dbReference type="InterPro" id="IPR000713">
    <property type="entry name" value="Mur_ligase_N"/>
</dbReference>
<dbReference type="NCBIfam" id="NF001124">
    <property type="entry name" value="PRK00139.1-2"/>
    <property type="match status" value="1"/>
</dbReference>
<evidence type="ECO:0000313" key="13">
    <source>
        <dbReference type="Proteomes" id="UP000002786"/>
    </source>
</evidence>
<dbReference type="InterPro" id="IPR036615">
    <property type="entry name" value="Mur_ligase_C_dom_sf"/>
</dbReference>
<dbReference type="GO" id="GO:0005524">
    <property type="term" value="F:ATP binding"/>
    <property type="evidence" value="ECO:0007669"/>
    <property type="project" value="UniProtKB-UniRule"/>
</dbReference>
<feature type="binding site" evidence="7">
    <location>
        <position position="379"/>
    </location>
    <ligand>
        <name>meso-2,6-diaminopimelate</name>
        <dbReference type="ChEBI" id="CHEBI:57791"/>
    </ligand>
</feature>
<dbReference type="RefSeq" id="WP_004336846.1">
    <property type="nucleotide sequence ID" value="NZ_JH660660.1"/>
</dbReference>
<keyword evidence="7" id="KW-0963">Cytoplasm</keyword>
<dbReference type="Pfam" id="PF02875">
    <property type="entry name" value="Mur_ligase_C"/>
    <property type="match status" value="1"/>
</dbReference>
<dbReference type="Gene3D" id="3.40.1190.10">
    <property type="entry name" value="Mur-like, catalytic domain"/>
    <property type="match status" value="1"/>
</dbReference>
<dbReference type="GO" id="GO:0000287">
    <property type="term" value="F:magnesium ion binding"/>
    <property type="evidence" value="ECO:0007669"/>
    <property type="project" value="UniProtKB-UniRule"/>
</dbReference>
<dbReference type="EMBL" id="JH660660">
    <property type="protein sequence ID" value="EIM32567.1"/>
    <property type="molecule type" value="Genomic_DNA"/>
</dbReference>
<organism evidence="12 13">
    <name type="scientific">Prevotella bivia DSM 20514</name>
    <dbReference type="NCBI Taxonomy" id="868129"/>
    <lineage>
        <taxon>Bacteria</taxon>
        <taxon>Pseudomonadati</taxon>
        <taxon>Bacteroidota</taxon>
        <taxon>Bacteroidia</taxon>
        <taxon>Bacteroidales</taxon>
        <taxon>Prevotellaceae</taxon>
        <taxon>Prevotella</taxon>
    </lineage>
</organism>
<keyword evidence="4 7" id="KW-0573">Peptidoglycan synthesis</keyword>
<name>I4Z8M5_9BACT</name>
<comment type="PTM">
    <text evidence="7">Carboxylation is probably crucial for Mg(2+) binding and, consequently, for the gamma-phosphate positioning of ATP.</text>
</comment>
<feature type="modified residue" description="N6-carboxylysine" evidence="7">
    <location>
        <position position="220"/>
    </location>
</feature>
<evidence type="ECO:0000259" key="10">
    <source>
        <dbReference type="Pfam" id="PF02875"/>
    </source>
</evidence>
<dbReference type="GO" id="GO:0005737">
    <property type="term" value="C:cytoplasm"/>
    <property type="evidence" value="ECO:0007669"/>
    <property type="project" value="UniProtKB-SubCell"/>
</dbReference>
<evidence type="ECO:0000256" key="7">
    <source>
        <dbReference type="HAMAP-Rule" id="MF_00208"/>
    </source>
</evidence>
<dbReference type="HAMAP" id="MF_00208">
    <property type="entry name" value="MurE"/>
    <property type="match status" value="1"/>
</dbReference>
<dbReference type="AlphaFoldDB" id="I4Z8M5"/>
<dbReference type="Proteomes" id="UP000002786">
    <property type="component" value="Unassembled WGS sequence"/>
</dbReference>
<dbReference type="NCBIfam" id="NF001126">
    <property type="entry name" value="PRK00139.1-4"/>
    <property type="match status" value="1"/>
</dbReference>
<sequence>MKLTDLLKGVKTLNINGNADIDIAGINIDSRKIKAGHLFVAVKGTQVDGHQFINKAIELGAKAVLVEDMPTDLKEDVTYVQVASTETEVGKIATIFYGNPTKKLKLVGVTGTNGKTTIATLLYNMFRKFGYKVGLISTVCNYIDDEARPTDHTTPDPIELNQLLGEMVAAGCEYAFMECSSHAIHQHRIGGLHFEGGVFTNLTRDHLDYHKTFENYRNAKKMFFDSLSKNAFAITNADDKNGMIMVQNCKANIKTYSMQRMADFRAKIIECHFEGMYLEVDGKEVGVQFIGKFNVSNLLAVYGTAIMLGKSQDDILLALSTLKSVNGRLDPVHSPEGFTAIVDYAHTPDALENVLGAIHDVLEGKNGKVITVCGAGGNRDKGKRPLMAQEAVKQSDTVILTSDNPRFEDPQAIIDDMVAGLDANQRKKVLTIVDRREAMRTAAMMAKKGDVILVAGKGHEDYQDIQGVKHHFDDHEVLREIFDAQ</sequence>
<dbReference type="PANTHER" id="PTHR23135:SF4">
    <property type="entry name" value="UDP-N-ACETYLMURAMOYL-L-ALANYL-D-GLUTAMATE--2,6-DIAMINOPIMELATE LIGASE MURE HOMOLOG, CHLOROPLASTIC"/>
    <property type="match status" value="1"/>
</dbReference>
<dbReference type="InterPro" id="IPR035911">
    <property type="entry name" value="MurE/MurF_N"/>
</dbReference>
<gene>
    <name evidence="7" type="primary">murE</name>
    <name evidence="12" type="ORF">PrebiDRAFT_0829</name>
</gene>
<dbReference type="InterPro" id="IPR013221">
    <property type="entry name" value="Mur_ligase_cen"/>
</dbReference>
<dbReference type="EC" id="6.3.2.13" evidence="7"/>
<comment type="subcellular location">
    <subcellularLocation>
        <location evidence="7 8">Cytoplasm</location>
    </subcellularLocation>
</comment>
<protein>
    <recommendedName>
        <fullName evidence="7">UDP-N-acetylmuramoyl-L-alanyl-D-glutamate--2,6-diaminopimelate ligase</fullName>
        <ecNumber evidence="7">6.3.2.13</ecNumber>
    </recommendedName>
    <alternativeName>
        <fullName evidence="7">Meso-A2pm-adding enzyme</fullName>
    </alternativeName>
    <alternativeName>
        <fullName evidence="7">Meso-diaminopimelate-adding enzyme</fullName>
    </alternativeName>
    <alternativeName>
        <fullName evidence="7">UDP-MurNAc-L-Ala-D-Glu:meso-diaminopimelate ligase</fullName>
    </alternativeName>
    <alternativeName>
        <fullName evidence="7">UDP-MurNAc-tripeptide synthetase</fullName>
    </alternativeName>
    <alternativeName>
        <fullName evidence="7">UDP-N-acetylmuramyl-tripeptide synthetase</fullName>
    </alternativeName>
</protein>
<feature type="short sequence motif" description="Meso-diaminopimelate recognition motif" evidence="7">
    <location>
        <begin position="403"/>
        <end position="406"/>
    </location>
</feature>
<comment type="pathway">
    <text evidence="7 8">Cell wall biogenesis; peptidoglycan biosynthesis.</text>
</comment>
<evidence type="ECO:0000256" key="1">
    <source>
        <dbReference type="ARBA" id="ARBA00005898"/>
    </source>
</evidence>
<dbReference type="InterPro" id="IPR036565">
    <property type="entry name" value="Mur-like_cat_sf"/>
</dbReference>
<keyword evidence="7" id="KW-0436">Ligase</keyword>
<evidence type="ECO:0000256" key="8">
    <source>
        <dbReference type="RuleBase" id="RU004135"/>
    </source>
</evidence>
<evidence type="ECO:0000313" key="12">
    <source>
        <dbReference type="EMBL" id="EIM32567.1"/>
    </source>
</evidence>
<keyword evidence="13" id="KW-1185">Reference proteome</keyword>
<comment type="function">
    <text evidence="7">Catalyzes the addition of meso-diaminopimelic acid to the nucleotide precursor UDP-N-acetylmuramoyl-L-alanyl-D-glutamate (UMAG) in the biosynthesis of bacterial cell-wall peptidoglycan.</text>
</comment>
<keyword evidence="2 7" id="KW-0132">Cell division</keyword>
<dbReference type="Pfam" id="PF01225">
    <property type="entry name" value="Mur_ligase"/>
    <property type="match status" value="1"/>
</dbReference>
<feature type="binding site" evidence="7">
    <location>
        <begin position="111"/>
        <end position="117"/>
    </location>
    <ligand>
        <name>ATP</name>
        <dbReference type="ChEBI" id="CHEBI:30616"/>
    </ligand>
</feature>
<evidence type="ECO:0000259" key="11">
    <source>
        <dbReference type="Pfam" id="PF08245"/>
    </source>
</evidence>
<comment type="cofactor">
    <cofactor evidence="7">
        <name>Mg(2+)</name>
        <dbReference type="ChEBI" id="CHEBI:18420"/>
    </cofactor>
</comment>
<feature type="binding site" evidence="7">
    <location>
        <position position="180"/>
    </location>
    <ligand>
        <name>UDP-N-acetyl-alpha-D-muramoyl-L-alanyl-D-glutamate</name>
        <dbReference type="ChEBI" id="CHEBI:83900"/>
    </ligand>
</feature>
<dbReference type="Pfam" id="PF08245">
    <property type="entry name" value="Mur_ligase_M"/>
    <property type="match status" value="1"/>
</dbReference>
<evidence type="ECO:0000256" key="4">
    <source>
        <dbReference type="ARBA" id="ARBA00022984"/>
    </source>
</evidence>
<proteinExistence type="inferred from homology"/>
<keyword evidence="5 7" id="KW-0131">Cell cycle</keyword>
<dbReference type="Gene3D" id="3.40.1390.10">
    <property type="entry name" value="MurE/MurF, N-terminal domain"/>
    <property type="match status" value="1"/>
</dbReference>
<feature type="binding site" evidence="7">
    <location>
        <begin position="153"/>
        <end position="154"/>
    </location>
    <ligand>
        <name>UDP-N-acetyl-alpha-D-muramoyl-L-alanyl-D-glutamate</name>
        <dbReference type="ChEBI" id="CHEBI:83900"/>
    </ligand>
</feature>
<dbReference type="PANTHER" id="PTHR23135">
    <property type="entry name" value="MUR LIGASE FAMILY MEMBER"/>
    <property type="match status" value="1"/>
</dbReference>
<evidence type="ECO:0000256" key="5">
    <source>
        <dbReference type="ARBA" id="ARBA00023306"/>
    </source>
</evidence>
<dbReference type="GO" id="GO:0071555">
    <property type="term" value="P:cell wall organization"/>
    <property type="evidence" value="ECO:0007669"/>
    <property type="project" value="UniProtKB-KW"/>
</dbReference>
<evidence type="ECO:0000256" key="2">
    <source>
        <dbReference type="ARBA" id="ARBA00022618"/>
    </source>
</evidence>
<dbReference type="GeneID" id="78530830"/>
<feature type="binding site" evidence="7">
    <location>
        <position position="460"/>
    </location>
    <ligand>
        <name>meso-2,6-diaminopimelate</name>
        <dbReference type="ChEBI" id="CHEBI:57791"/>
    </ligand>
</feature>
<keyword evidence="6 7" id="KW-0961">Cell wall biogenesis/degradation</keyword>
<feature type="binding site" evidence="7">
    <location>
        <position position="186"/>
    </location>
    <ligand>
        <name>UDP-N-acetyl-alpha-D-muramoyl-L-alanyl-D-glutamate</name>
        <dbReference type="ChEBI" id="CHEBI:83900"/>
    </ligand>
</feature>
<dbReference type="SUPFAM" id="SSF53244">
    <property type="entry name" value="MurD-like peptide ligases, peptide-binding domain"/>
    <property type="match status" value="1"/>
</dbReference>
<reference evidence="12 13" key="1">
    <citation type="submission" date="2012-02" db="EMBL/GenBank/DDBJ databases">
        <title>Improved High-Quality Draft genome of Prevotella bivia DSM 20514.</title>
        <authorList>
            <consortium name="US DOE Joint Genome Institute (JGI-PGF)"/>
            <person name="Lucas S."/>
            <person name="Copeland A."/>
            <person name="Lapidus A."/>
            <person name="Bruce D."/>
            <person name="Goodwin L."/>
            <person name="Pitluck S."/>
            <person name="Peters L."/>
            <person name="Mikhailova N."/>
            <person name="Munk A.C.C."/>
            <person name="Kyrpides N."/>
            <person name="Mavromatis K."/>
            <person name="Detter J.C."/>
            <person name="Han C."/>
            <person name="Land M."/>
            <person name="Hauser L."/>
            <person name="Markowitz V."/>
            <person name="Cheng J.-F."/>
            <person name="Hugenholtz P."/>
            <person name="Woyke T."/>
            <person name="Wu D."/>
            <person name="Gronow S."/>
            <person name="Wellnitz S."/>
            <person name="Brambilla E."/>
            <person name="Klenk H.-P."/>
            <person name="Eisen J.A."/>
        </authorList>
    </citation>
    <scope>NUCLEOTIDE SEQUENCE [LARGE SCALE GENOMIC DNA]</scope>
    <source>
        <strain evidence="12 13">DSM 20514</strain>
    </source>
</reference>
<dbReference type="SUPFAM" id="SSF53623">
    <property type="entry name" value="MurD-like peptide ligases, catalytic domain"/>
    <property type="match status" value="1"/>
</dbReference>
<evidence type="ECO:0000259" key="9">
    <source>
        <dbReference type="Pfam" id="PF01225"/>
    </source>
</evidence>
<dbReference type="GO" id="GO:0009252">
    <property type="term" value="P:peptidoglycan biosynthetic process"/>
    <property type="evidence" value="ECO:0007669"/>
    <property type="project" value="UniProtKB-UniRule"/>
</dbReference>
<comment type="catalytic activity">
    <reaction evidence="7">
        <text>UDP-N-acetyl-alpha-D-muramoyl-L-alanyl-D-glutamate + meso-2,6-diaminopimelate + ATP = UDP-N-acetyl-alpha-D-muramoyl-L-alanyl-gamma-D-glutamyl-meso-2,6-diaminopimelate + ADP + phosphate + H(+)</text>
        <dbReference type="Rhea" id="RHEA:23676"/>
        <dbReference type="ChEBI" id="CHEBI:15378"/>
        <dbReference type="ChEBI" id="CHEBI:30616"/>
        <dbReference type="ChEBI" id="CHEBI:43474"/>
        <dbReference type="ChEBI" id="CHEBI:57791"/>
        <dbReference type="ChEBI" id="CHEBI:83900"/>
        <dbReference type="ChEBI" id="CHEBI:83905"/>
        <dbReference type="ChEBI" id="CHEBI:456216"/>
        <dbReference type="EC" id="6.3.2.13"/>
    </reaction>
</comment>
<keyword evidence="7" id="KW-0067">ATP-binding</keyword>
<feature type="domain" description="Mur ligase central" evidence="11">
    <location>
        <begin position="109"/>
        <end position="304"/>
    </location>
</feature>
<feature type="binding site" evidence="7">
    <location>
        <position position="30"/>
    </location>
    <ligand>
        <name>UDP-N-acetyl-alpha-D-muramoyl-L-alanyl-D-glutamate</name>
        <dbReference type="ChEBI" id="CHEBI:83900"/>
    </ligand>
</feature>
<feature type="domain" description="Mur ligase N-terminal catalytic" evidence="9">
    <location>
        <begin position="23"/>
        <end position="70"/>
    </location>
</feature>
<comment type="caution">
    <text evidence="7">Lacks conserved residue(s) required for the propagation of feature annotation.</text>
</comment>
<feature type="binding site" evidence="7">
    <location>
        <position position="188"/>
    </location>
    <ligand>
        <name>UDP-N-acetyl-alpha-D-muramoyl-L-alanyl-D-glutamate</name>
        <dbReference type="ChEBI" id="CHEBI:83900"/>
    </ligand>
</feature>
<dbReference type="InterPro" id="IPR005761">
    <property type="entry name" value="UDP-N-AcMur-Glu-dNH2Pim_ligase"/>
</dbReference>
<dbReference type="HOGENOM" id="CLU_022291_4_1_10"/>
<comment type="similarity">
    <text evidence="1 7">Belongs to the MurCDEF family. MurE subfamily.</text>
</comment>
<dbReference type="GO" id="GO:0051301">
    <property type="term" value="P:cell division"/>
    <property type="evidence" value="ECO:0007669"/>
    <property type="project" value="UniProtKB-KW"/>
</dbReference>
<dbReference type="Gene3D" id="3.90.190.20">
    <property type="entry name" value="Mur ligase, C-terminal domain"/>
    <property type="match status" value="1"/>
</dbReference>
<accession>I4Z8M5</accession>
<keyword evidence="3 7" id="KW-0133">Cell shape</keyword>
<feature type="domain" description="Mur ligase C-terminal" evidence="10">
    <location>
        <begin position="327"/>
        <end position="458"/>
    </location>
</feature>
<keyword evidence="7" id="KW-0547">Nucleotide-binding</keyword>
<dbReference type="UniPathway" id="UPA00219"/>
<dbReference type="InterPro" id="IPR004101">
    <property type="entry name" value="Mur_ligase_C"/>
</dbReference>
<dbReference type="SUPFAM" id="SSF63418">
    <property type="entry name" value="MurE/MurF N-terminal domain"/>
    <property type="match status" value="1"/>
</dbReference>
<feature type="binding site" evidence="7">
    <location>
        <position position="456"/>
    </location>
    <ligand>
        <name>meso-2,6-diaminopimelate</name>
        <dbReference type="ChEBI" id="CHEBI:57791"/>
    </ligand>
</feature>